<gene>
    <name evidence="4" type="primary">LOC102831670</name>
</gene>
<feature type="domain" description="MAGE" evidence="2">
    <location>
        <begin position="97"/>
        <end position="296"/>
    </location>
</feature>
<protein>
    <submittedName>
        <fullName evidence="4">Melanoma-associated antigen B10-like</fullName>
    </submittedName>
</protein>
<dbReference type="InterPro" id="IPR041899">
    <property type="entry name" value="MAGE_WH2"/>
</dbReference>
<dbReference type="GeneID" id="102831670"/>
<keyword evidence="3" id="KW-1185">Reference proteome</keyword>
<organism evidence="3 4">
    <name type="scientific">Chrysochloris asiatica</name>
    <name type="common">Cape golden mole</name>
    <dbReference type="NCBI Taxonomy" id="185453"/>
    <lineage>
        <taxon>Eukaryota</taxon>
        <taxon>Metazoa</taxon>
        <taxon>Chordata</taxon>
        <taxon>Craniata</taxon>
        <taxon>Vertebrata</taxon>
        <taxon>Euteleostomi</taxon>
        <taxon>Mammalia</taxon>
        <taxon>Eutheria</taxon>
        <taxon>Afrotheria</taxon>
        <taxon>Chrysochloridae</taxon>
        <taxon>Chrysochlorinae</taxon>
        <taxon>Chrysochloris</taxon>
    </lineage>
</organism>
<evidence type="ECO:0000313" key="3">
    <source>
        <dbReference type="Proteomes" id="UP000504623"/>
    </source>
</evidence>
<feature type="region of interest" description="Disordered" evidence="1">
    <location>
        <begin position="1"/>
        <end position="61"/>
    </location>
</feature>
<proteinExistence type="predicted"/>
<dbReference type="Pfam" id="PF01454">
    <property type="entry name" value="MAGE"/>
    <property type="match status" value="1"/>
</dbReference>
<dbReference type="SMART" id="SM01373">
    <property type="entry name" value="MAGE"/>
    <property type="match status" value="1"/>
</dbReference>
<dbReference type="RefSeq" id="XP_006835720.1">
    <property type="nucleotide sequence ID" value="XM_006835657.1"/>
</dbReference>
<evidence type="ECO:0000256" key="1">
    <source>
        <dbReference type="SAM" id="MobiDB-lite"/>
    </source>
</evidence>
<feature type="compositionally biased region" description="Basic and acidic residues" evidence="1">
    <location>
        <begin position="23"/>
        <end position="38"/>
    </location>
</feature>
<dbReference type="PROSITE" id="PS50838">
    <property type="entry name" value="MAGE"/>
    <property type="match status" value="1"/>
</dbReference>
<dbReference type="OrthoDB" id="205198at2759"/>
<dbReference type="InterPro" id="IPR002190">
    <property type="entry name" value="MHD_dom"/>
</dbReference>
<dbReference type="Pfam" id="PF12440">
    <property type="entry name" value="MAGE_N"/>
    <property type="match status" value="1"/>
</dbReference>
<dbReference type="FunFam" id="1.10.10.1210:FF:000001">
    <property type="entry name" value="melanoma-associated antigen D1"/>
    <property type="match status" value="1"/>
</dbReference>
<dbReference type="GO" id="GO:0000122">
    <property type="term" value="P:negative regulation of transcription by RNA polymerase II"/>
    <property type="evidence" value="ECO:0007669"/>
    <property type="project" value="TreeGrafter"/>
</dbReference>
<dbReference type="InterPro" id="IPR041898">
    <property type="entry name" value="MAGE_WH1"/>
</dbReference>
<name>A0A9B0T1W8_CHRAS</name>
<dbReference type="InterPro" id="IPR037445">
    <property type="entry name" value="MAGE"/>
</dbReference>
<accession>A0A9B0T1W8</accession>
<feature type="compositionally biased region" description="Polar residues" evidence="1">
    <location>
        <begin position="39"/>
        <end position="52"/>
    </location>
</feature>
<evidence type="ECO:0000259" key="2">
    <source>
        <dbReference type="PROSITE" id="PS50838"/>
    </source>
</evidence>
<dbReference type="SMART" id="SM01392">
    <property type="entry name" value="MAGE_N"/>
    <property type="match status" value="1"/>
</dbReference>
<sequence>MPRGQNSKLRARKKRHQAQDVPLDVKGDEANAAVKEESMSSFTPSVKNTPQNMPAARSCNNDEVVPSTRANEDATYQASPSSRQVQPTIEQLQKTMIEKKVIALVHYLLYKYKMKELITKTDIMKTIVQIYRNHYSKILQNAADYLELVFGLDLKEMDPNRHIYVLVNKLELSYDVRISDEIGVPKTGLLMVVLGVIFTKGKFATEKQVWEVLNVIGLYPGKNHFIFGEPKKIITRDMVKQKYLEYRQVPNSDPPSYEFRWGPRAYAETTKMKVLEFLAKVHDTTPQAFPSWYEEALRDEEERAHARAAARARISAVAEARSRALSKRSSCSK</sequence>
<dbReference type="PANTHER" id="PTHR11736:SF36">
    <property type="entry name" value="MELANOMA-ASSOCIATED ANTIGEN B10"/>
    <property type="match status" value="1"/>
</dbReference>
<evidence type="ECO:0000313" key="4">
    <source>
        <dbReference type="RefSeq" id="XP_006835720.1"/>
    </source>
</evidence>
<reference evidence="4" key="1">
    <citation type="submission" date="2025-08" db="UniProtKB">
        <authorList>
            <consortium name="RefSeq"/>
        </authorList>
    </citation>
    <scope>IDENTIFICATION</scope>
    <source>
        <tissue evidence="4">Spleen</tissue>
    </source>
</reference>
<dbReference type="AlphaFoldDB" id="A0A9B0T1W8"/>
<dbReference type="Gene3D" id="1.10.10.1210">
    <property type="entry name" value="MAGE homology domain, winged helix WH2 motif"/>
    <property type="match status" value="1"/>
</dbReference>
<dbReference type="InterPro" id="IPR021072">
    <property type="entry name" value="MAGE_N"/>
</dbReference>
<dbReference type="PANTHER" id="PTHR11736">
    <property type="entry name" value="MELANOMA-ASSOCIATED ANTIGEN MAGE ANTIGEN"/>
    <property type="match status" value="1"/>
</dbReference>
<dbReference type="GO" id="GO:0005634">
    <property type="term" value="C:nucleus"/>
    <property type="evidence" value="ECO:0007669"/>
    <property type="project" value="TreeGrafter"/>
</dbReference>
<dbReference type="FunFam" id="1.10.10.1200:FF:000007">
    <property type="entry name" value="Melanoma-associated antigen C2"/>
    <property type="match status" value="1"/>
</dbReference>
<dbReference type="Proteomes" id="UP000504623">
    <property type="component" value="Unplaced"/>
</dbReference>
<dbReference type="Gene3D" id="1.10.10.1200">
    <property type="entry name" value="MAGE homology domain, winged helix WH1 motif"/>
    <property type="match status" value="1"/>
</dbReference>